<evidence type="ECO:0000256" key="1">
    <source>
        <dbReference type="SAM" id="Phobius"/>
    </source>
</evidence>
<dbReference type="Proteomes" id="UP001530400">
    <property type="component" value="Unassembled WGS sequence"/>
</dbReference>
<keyword evidence="1" id="KW-0812">Transmembrane</keyword>
<keyword evidence="1" id="KW-0472">Membrane</keyword>
<dbReference type="EMBL" id="JALLPJ020000597">
    <property type="protein sequence ID" value="KAL3787792.1"/>
    <property type="molecule type" value="Genomic_DNA"/>
</dbReference>
<feature type="transmembrane region" description="Helical" evidence="1">
    <location>
        <begin position="41"/>
        <end position="65"/>
    </location>
</feature>
<feature type="transmembrane region" description="Helical" evidence="1">
    <location>
        <begin position="138"/>
        <end position="160"/>
    </location>
</feature>
<protein>
    <recommendedName>
        <fullName evidence="4">G-protein coupled receptors family 1 profile domain-containing protein</fullName>
    </recommendedName>
</protein>
<organism evidence="2 3">
    <name type="scientific">Cyclotella atomus</name>
    <dbReference type="NCBI Taxonomy" id="382360"/>
    <lineage>
        <taxon>Eukaryota</taxon>
        <taxon>Sar</taxon>
        <taxon>Stramenopiles</taxon>
        <taxon>Ochrophyta</taxon>
        <taxon>Bacillariophyta</taxon>
        <taxon>Coscinodiscophyceae</taxon>
        <taxon>Thalassiosirophycidae</taxon>
        <taxon>Stephanodiscales</taxon>
        <taxon>Stephanodiscaceae</taxon>
        <taxon>Cyclotella</taxon>
    </lineage>
</organism>
<accession>A0ABD3PJ61</accession>
<name>A0ABD3PJ61_9STRA</name>
<keyword evidence="1" id="KW-1133">Transmembrane helix</keyword>
<sequence>MERNHILYYLLVPPIVIGLAFTCAGILFYNNVLVCNNSAKWWPEIPIVLALFCATAIMVDVIYAVHQQEKATFWYTGGRGKMSKVVVHQAALFVGAFYITWVPYLISQLSSICVIANPANFMFAPKYMLSSGKGYGKYGLALTASTMCALQGFWNFIVYARPRNYLTGKSLSRMVS</sequence>
<feature type="transmembrane region" description="Helical" evidence="1">
    <location>
        <begin position="7"/>
        <end position="29"/>
    </location>
</feature>
<evidence type="ECO:0000313" key="2">
    <source>
        <dbReference type="EMBL" id="KAL3787792.1"/>
    </source>
</evidence>
<keyword evidence="3" id="KW-1185">Reference proteome</keyword>
<dbReference type="AlphaFoldDB" id="A0ABD3PJ61"/>
<evidence type="ECO:0008006" key="4">
    <source>
        <dbReference type="Google" id="ProtNLM"/>
    </source>
</evidence>
<evidence type="ECO:0000313" key="3">
    <source>
        <dbReference type="Proteomes" id="UP001530400"/>
    </source>
</evidence>
<proteinExistence type="predicted"/>
<comment type="caution">
    <text evidence="2">The sequence shown here is derived from an EMBL/GenBank/DDBJ whole genome shotgun (WGS) entry which is preliminary data.</text>
</comment>
<gene>
    <name evidence="2" type="ORF">ACHAWO_007759</name>
</gene>
<feature type="transmembrane region" description="Helical" evidence="1">
    <location>
        <begin position="85"/>
        <end position="106"/>
    </location>
</feature>
<reference evidence="2 3" key="1">
    <citation type="submission" date="2024-10" db="EMBL/GenBank/DDBJ databases">
        <title>Updated reference genomes for cyclostephanoid diatoms.</title>
        <authorList>
            <person name="Roberts W.R."/>
            <person name="Alverson A.J."/>
        </authorList>
    </citation>
    <scope>NUCLEOTIDE SEQUENCE [LARGE SCALE GENOMIC DNA]</scope>
    <source>
        <strain evidence="2 3">AJA010-31</strain>
    </source>
</reference>